<evidence type="ECO:0000259" key="4">
    <source>
        <dbReference type="Pfam" id="PF04111"/>
    </source>
</evidence>
<sequence length="503" mass="57085">MWWDTGFEMTLLRSCHNLYWQDTMSKGSFQCQRCRLSLVPHESLANLSSAKVSLLSNQRQLNKSPPSRLGPVSEANSEDSSSRDGVSELGSDNKSSDGAFRGGDKIGRIDKQNGVGGPRHRKPPVHYGRPDESFVMLSESLMTGTITPNVQRDVRTDGDAHSISKRIDMLENLFEVLSAKSDIEYPLCSECAELVKDGLKAKYEEACSERDVYISFLNKLKDQPEEGSEEIEELEKEIAALESSNNQALQELKASEDEKHQAEQELQRLKQEEKELQQQEQDFFDTQNRMSMELAHHADEKKRVTSLNEYYRNQLHSLQKVNVYNDVFCIGHDGYFGTINGLRLGRLRDKKVEWSEINAAWGQTLLLLATVIHKLNFKLEGYRLRPLGSASRIEKIDTDPRTGRQTKPVSLELYSSGDYSIERILNHRRLDTAMVAFLSVLKQVGEYVESLDPTLKLPYTIDHDKIGGCSIRLSMNASNESWTTACKYVLTNAKWILAYASMK</sequence>
<dbReference type="InterPro" id="IPR041691">
    <property type="entry name" value="Atg6/beclin_CC"/>
</dbReference>
<reference evidence="6" key="1">
    <citation type="submission" date="2014-02" db="EMBL/GenBank/DDBJ databases">
        <authorList>
            <person name="Genoscope - CEA"/>
        </authorList>
    </citation>
    <scope>NUCLEOTIDE SEQUENCE</scope>
    <source>
        <strain evidence="6">LS3</strain>
    </source>
</reference>
<dbReference type="GO" id="GO:0034271">
    <property type="term" value="C:phosphatidylinositol 3-kinase complex, class III, type I"/>
    <property type="evidence" value="ECO:0007669"/>
    <property type="project" value="TreeGrafter"/>
</dbReference>
<dbReference type="Pfam" id="PF17675">
    <property type="entry name" value="APG6_N"/>
    <property type="match status" value="1"/>
</dbReference>
<dbReference type="Gene3D" id="6.10.250.3110">
    <property type="match status" value="1"/>
</dbReference>
<dbReference type="EMBL" id="HG937693">
    <property type="protein sequence ID" value="CDP34682.1"/>
    <property type="molecule type" value="Genomic_DNA"/>
</dbReference>
<feature type="region of interest" description="Disordered" evidence="3">
    <location>
        <begin position="56"/>
        <end position="130"/>
    </location>
</feature>
<dbReference type="GO" id="GO:0000045">
    <property type="term" value="P:autophagosome assembly"/>
    <property type="evidence" value="ECO:0007669"/>
    <property type="project" value="TreeGrafter"/>
</dbReference>
<feature type="coiled-coil region" evidence="2">
    <location>
        <begin position="217"/>
        <end position="289"/>
    </location>
</feature>
<dbReference type="GO" id="GO:0000423">
    <property type="term" value="P:mitophagy"/>
    <property type="evidence" value="ECO:0007669"/>
    <property type="project" value="TreeGrafter"/>
</dbReference>
<dbReference type="GO" id="GO:0034272">
    <property type="term" value="C:phosphatidylinositol 3-kinase complex, class III, type II"/>
    <property type="evidence" value="ECO:0007669"/>
    <property type="project" value="TreeGrafter"/>
</dbReference>
<dbReference type="PANTHER" id="PTHR12768">
    <property type="entry name" value="BECLIN 1"/>
    <property type="match status" value="1"/>
</dbReference>
<dbReference type="AlphaFoldDB" id="A0A060T749"/>
<dbReference type="Pfam" id="PF04111">
    <property type="entry name" value="APG6"/>
    <property type="match status" value="1"/>
</dbReference>
<proteinExistence type="inferred from homology"/>
<evidence type="ECO:0000256" key="2">
    <source>
        <dbReference type="SAM" id="Coils"/>
    </source>
</evidence>
<dbReference type="GO" id="GO:0045324">
    <property type="term" value="P:late endosome to vacuole transport"/>
    <property type="evidence" value="ECO:0007669"/>
    <property type="project" value="TreeGrafter"/>
</dbReference>
<dbReference type="InterPro" id="IPR038274">
    <property type="entry name" value="Atg6/Beclin_C_sf"/>
</dbReference>
<feature type="domain" description="Atg6/beclin coiled-coil" evidence="5">
    <location>
        <begin position="186"/>
        <end position="315"/>
    </location>
</feature>
<dbReference type="GO" id="GO:0006995">
    <property type="term" value="P:cellular response to nitrogen starvation"/>
    <property type="evidence" value="ECO:0007669"/>
    <property type="project" value="TreeGrafter"/>
</dbReference>
<evidence type="ECO:0000256" key="1">
    <source>
        <dbReference type="ARBA" id="ARBA00005965"/>
    </source>
</evidence>
<dbReference type="GO" id="GO:0000407">
    <property type="term" value="C:phagophore assembly site"/>
    <property type="evidence" value="ECO:0007669"/>
    <property type="project" value="TreeGrafter"/>
</dbReference>
<keyword evidence="2" id="KW-0175">Coiled coil</keyword>
<dbReference type="GO" id="GO:0043548">
    <property type="term" value="F:phosphatidylinositol 3-kinase binding"/>
    <property type="evidence" value="ECO:0007669"/>
    <property type="project" value="TreeGrafter"/>
</dbReference>
<name>A0A060T749_BLAAD</name>
<feature type="compositionally biased region" description="Basic and acidic residues" evidence="3">
    <location>
        <begin position="102"/>
        <end position="111"/>
    </location>
</feature>
<accession>A0A060T749</accession>
<feature type="domain" description="Atg6 BARA" evidence="4">
    <location>
        <begin position="318"/>
        <end position="501"/>
    </location>
</feature>
<comment type="similarity">
    <text evidence="1">Belongs to the beclin family.</text>
</comment>
<dbReference type="Gene3D" id="1.10.418.40">
    <property type="entry name" value="Autophagy protein 6/Beclin 1"/>
    <property type="match status" value="1"/>
</dbReference>
<evidence type="ECO:0000256" key="3">
    <source>
        <dbReference type="SAM" id="MobiDB-lite"/>
    </source>
</evidence>
<dbReference type="PhylomeDB" id="A0A060T749"/>
<organism evidence="6">
    <name type="scientific">Blastobotrys adeninivorans</name>
    <name type="common">Yeast</name>
    <name type="synonym">Arxula adeninivorans</name>
    <dbReference type="NCBI Taxonomy" id="409370"/>
    <lineage>
        <taxon>Eukaryota</taxon>
        <taxon>Fungi</taxon>
        <taxon>Dikarya</taxon>
        <taxon>Ascomycota</taxon>
        <taxon>Saccharomycotina</taxon>
        <taxon>Dipodascomycetes</taxon>
        <taxon>Dipodascales</taxon>
        <taxon>Trichomonascaceae</taxon>
        <taxon>Blastobotrys</taxon>
    </lineage>
</organism>
<gene>
    <name evidence="6" type="ORF">GNLVRS02_ARAD1C18128g</name>
</gene>
<dbReference type="InterPro" id="IPR007243">
    <property type="entry name" value="Atg6/Beclin"/>
</dbReference>
<reference evidence="6" key="2">
    <citation type="submission" date="2014-06" db="EMBL/GenBank/DDBJ databases">
        <title>The complete genome of Blastobotrys (Arxula) adeninivorans LS3 - a yeast of biotechnological interest.</title>
        <authorList>
            <person name="Kunze G."/>
            <person name="Gaillardin C."/>
            <person name="Czernicka M."/>
            <person name="Durrens P."/>
            <person name="Martin T."/>
            <person name="Boer E."/>
            <person name="Gabaldon T."/>
            <person name="Cruz J."/>
            <person name="Talla E."/>
            <person name="Marck C."/>
            <person name="Goffeau A."/>
            <person name="Barbe V."/>
            <person name="Baret P."/>
            <person name="Baronian K."/>
            <person name="Beier S."/>
            <person name="Bleykasten C."/>
            <person name="Bode R."/>
            <person name="Casaregola S."/>
            <person name="Despons L."/>
            <person name="Fairhead C."/>
            <person name="Giersberg M."/>
            <person name="Gierski P."/>
            <person name="Hahnel U."/>
            <person name="Hartmann A."/>
            <person name="Jankowska D."/>
            <person name="Jubin C."/>
            <person name="Jung P."/>
            <person name="Lafontaine I."/>
            <person name="Leh-Louis V."/>
            <person name="Lemaire M."/>
            <person name="Marcet-Houben M."/>
            <person name="Mascher M."/>
            <person name="Morel G."/>
            <person name="Richard G.-F."/>
            <person name="Riechen J."/>
            <person name="Sacerdot C."/>
            <person name="Sarkar A."/>
            <person name="Savel G."/>
            <person name="Schacherer J."/>
            <person name="Sherman D."/>
            <person name="Straub M.-L."/>
            <person name="Stein N."/>
            <person name="Thierry A."/>
            <person name="Trautwein-Schult A."/>
            <person name="Westhof E."/>
            <person name="Worch S."/>
            <person name="Dujon B."/>
            <person name="Souciet J.-L."/>
            <person name="Wincker P."/>
            <person name="Scholz U."/>
            <person name="Neuveglise N."/>
        </authorList>
    </citation>
    <scope>NUCLEOTIDE SEQUENCE</scope>
    <source>
        <strain evidence="6">LS3</strain>
    </source>
</reference>
<feature type="compositionally biased region" description="Polar residues" evidence="3">
    <location>
        <begin position="56"/>
        <end position="65"/>
    </location>
</feature>
<protein>
    <submittedName>
        <fullName evidence="6">ARAD1C18128p</fullName>
    </submittedName>
</protein>
<dbReference type="PANTHER" id="PTHR12768:SF4">
    <property type="entry name" value="BECLIN-1"/>
    <property type="match status" value="1"/>
</dbReference>
<dbReference type="InterPro" id="IPR040455">
    <property type="entry name" value="Atg6_BARA"/>
</dbReference>
<dbReference type="FunFam" id="1.10.418.40:FF:000005">
    <property type="entry name" value="Autophagy protein Apg6, putative"/>
    <property type="match status" value="1"/>
</dbReference>
<evidence type="ECO:0000313" key="6">
    <source>
        <dbReference type="EMBL" id="CDP34682.1"/>
    </source>
</evidence>
<evidence type="ECO:0000259" key="5">
    <source>
        <dbReference type="Pfam" id="PF17675"/>
    </source>
</evidence>
<dbReference type="GO" id="GO:0030674">
    <property type="term" value="F:protein-macromolecule adaptor activity"/>
    <property type="evidence" value="ECO:0007669"/>
    <property type="project" value="TreeGrafter"/>
</dbReference>